<dbReference type="AlphaFoldDB" id="A0A4P9VWY5"/>
<protein>
    <recommendedName>
        <fullName evidence="4">MULE transposase domain-containing protein</fullName>
    </recommendedName>
</protein>
<sequence>MKVFQKPLDKEDSSARLWIMTPARQRGVRVGQSGFNEDSLKEALETPRWRTSGSYKQGDMCHHFSQCQSGTDPPAATQKPLGKAQSRFTHAFSDCLAHVHVTFEVLLKEKRQEDIDTCGPILAIQGVLEHSEVCNELLSRGAPTHLHPTMAEMAKQETLVGSPASRILGNNAQYLMPKACESDCFELGIASSAMLAAAWQYGHSKVILMDGTFSVCLQKILFFVMLAIDESNHGVPMALFLFSAPLGNPQASSVYDAKILKRFLSKWRAVLGEKDGASFMPEDGTMLVGERAVDVVMEAAPPGEGVGGRGREHVGTREDGGPPRL</sequence>
<dbReference type="Proteomes" id="UP000269721">
    <property type="component" value="Unassembled WGS sequence"/>
</dbReference>
<evidence type="ECO:0000313" key="2">
    <source>
        <dbReference type="EMBL" id="RKO84214.1"/>
    </source>
</evidence>
<keyword evidence="3" id="KW-1185">Reference proteome</keyword>
<feature type="compositionally biased region" description="Basic and acidic residues" evidence="1">
    <location>
        <begin position="309"/>
        <end position="325"/>
    </location>
</feature>
<proteinExistence type="predicted"/>
<organism evidence="2 3">
    <name type="scientific">Blyttiomyces helicus</name>
    <dbReference type="NCBI Taxonomy" id="388810"/>
    <lineage>
        <taxon>Eukaryota</taxon>
        <taxon>Fungi</taxon>
        <taxon>Fungi incertae sedis</taxon>
        <taxon>Chytridiomycota</taxon>
        <taxon>Chytridiomycota incertae sedis</taxon>
        <taxon>Chytridiomycetes</taxon>
        <taxon>Chytridiomycetes incertae sedis</taxon>
        <taxon>Blyttiomyces</taxon>
    </lineage>
</organism>
<feature type="region of interest" description="Disordered" evidence="1">
    <location>
        <begin position="300"/>
        <end position="325"/>
    </location>
</feature>
<name>A0A4P9VWY5_9FUNG</name>
<reference evidence="3" key="1">
    <citation type="journal article" date="2018" name="Nat. Microbiol.">
        <title>Leveraging single-cell genomics to expand the fungal tree of life.</title>
        <authorList>
            <person name="Ahrendt S.R."/>
            <person name="Quandt C.A."/>
            <person name="Ciobanu D."/>
            <person name="Clum A."/>
            <person name="Salamov A."/>
            <person name="Andreopoulos B."/>
            <person name="Cheng J.F."/>
            <person name="Woyke T."/>
            <person name="Pelin A."/>
            <person name="Henrissat B."/>
            <person name="Reynolds N.K."/>
            <person name="Benny G.L."/>
            <person name="Smith M.E."/>
            <person name="James T.Y."/>
            <person name="Grigoriev I.V."/>
        </authorList>
    </citation>
    <scope>NUCLEOTIDE SEQUENCE [LARGE SCALE GENOMIC DNA]</scope>
</reference>
<gene>
    <name evidence="2" type="ORF">BDK51DRAFT_37586</name>
</gene>
<accession>A0A4P9VWY5</accession>
<evidence type="ECO:0000256" key="1">
    <source>
        <dbReference type="SAM" id="MobiDB-lite"/>
    </source>
</evidence>
<evidence type="ECO:0000313" key="3">
    <source>
        <dbReference type="Proteomes" id="UP000269721"/>
    </source>
</evidence>
<evidence type="ECO:0008006" key="4">
    <source>
        <dbReference type="Google" id="ProtNLM"/>
    </source>
</evidence>
<dbReference type="OrthoDB" id="2422225at2759"/>
<dbReference type="EMBL" id="ML000358">
    <property type="protein sequence ID" value="RKO84214.1"/>
    <property type="molecule type" value="Genomic_DNA"/>
</dbReference>